<name>A0A4D7C9Y7_9SPHN</name>
<evidence type="ECO:0000313" key="1">
    <source>
        <dbReference type="EMBL" id="QCI79913.1"/>
    </source>
</evidence>
<organism evidence="1 2">
    <name type="scientific">Hankyongella ginsenosidimutans</name>
    <dbReference type="NCBI Taxonomy" id="1763828"/>
    <lineage>
        <taxon>Bacteria</taxon>
        <taxon>Pseudomonadati</taxon>
        <taxon>Pseudomonadota</taxon>
        <taxon>Alphaproteobacteria</taxon>
        <taxon>Sphingomonadales</taxon>
        <taxon>Sphingomonadaceae</taxon>
        <taxon>Hankyongella</taxon>
    </lineage>
</organism>
<gene>
    <name evidence="1" type="ORF">E6W36_11595</name>
</gene>
<evidence type="ECO:0000313" key="2">
    <source>
        <dbReference type="Proteomes" id="UP000298714"/>
    </source>
</evidence>
<dbReference type="RefSeq" id="WP_222872756.1">
    <property type="nucleotide sequence ID" value="NZ_CP039704.1"/>
</dbReference>
<protein>
    <submittedName>
        <fullName evidence="1">Uncharacterized protein</fullName>
    </submittedName>
</protein>
<reference evidence="2" key="1">
    <citation type="submission" date="2019-04" db="EMBL/GenBank/DDBJ databases">
        <title>Complete genome sequence of Sphingomonas sp. W1-2-3.</title>
        <authorList>
            <person name="Im W.T."/>
        </authorList>
    </citation>
    <scope>NUCLEOTIDE SEQUENCE [LARGE SCALE GENOMIC DNA]</scope>
    <source>
        <strain evidence="2">W1-2-3</strain>
    </source>
</reference>
<dbReference type="Proteomes" id="UP000298714">
    <property type="component" value="Chromosome"/>
</dbReference>
<dbReference type="KEGG" id="hgn:E6W36_11595"/>
<accession>A0A4D7C9Y7</accession>
<sequence>MPEVQRVAALDRLEATLYAAVANGDLKTNRKYFPDADKINKDFNFNDYYNANKAKIDGIAELTRKVRVGEIADFNRYAAYSDETLAAFAKSAGESVPGILQELRSRPLKPSLLAQLTDGAQKIVLATGASGAVISAALDGLRNVGFVGDVVQAVETYQQSEAAYARKDFRAANRAWAVYIGEVLGGIGGGATGAVAGGGVGSVALGLLGSIAGSKAIGAVAGELYDSSPLFEAGVNAFAGAVRTFGNTLGSGTTLAAQLPLALGHVFAGSGSYTFTDLQGQPLGTVSYNASTGILSITPNGRTPENFPFPLGTLFTTAFEGIKALVDLGKNAVLKREDIVYNPRDKVVNIIPNLYGDKKIFSYVKVSAVNNGSAEIAPPSSDQSIPLLDTITVVGRRQSRFGIPLSENSILLDDGAILTRSEDGRYVRQDDPTGRTYAVTAVVESKVTNGETETEITAQVESSDGVRQFPFAQFGSLLGSTLSKLVDTKDPGRHSACRLRLAQSG</sequence>
<keyword evidence="2" id="KW-1185">Reference proteome</keyword>
<proteinExistence type="predicted"/>
<dbReference type="EMBL" id="CP039704">
    <property type="protein sequence ID" value="QCI79913.1"/>
    <property type="molecule type" value="Genomic_DNA"/>
</dbReference>
<dbReference type="AlphaFoldDB" id="A0A4D7C9Y7"/>